<dbReference type="InterPro" id="IPR010033">
    <property type="entry name" value="HAD_SF_ppase_IIIC"/>
</dbReference>
<dbReference type="SUPFAM" id="SSF56784">
    <property type="entry name" value="HAD-like"/>
    <property type="match status" value="1"/>
</dbReference>
<evidence type="ECO:0000313" key="2">
    <source>
        <dbReference type="Proteomes" id="UP000253094"/>
    </source>
</evidence>
<name>A0A367FL92_9ACTN</name>
<dbReference type="NCBIfam" id="TIGR01681">
    <property type="entry name" value="HAD-SF-IIIC"/>
    <property type="match status" value="1"/>
</dbReference>
<dbReference type="InterPro" id="IPR010037">
    <property type="entry name" value="FkbH_domain"/>
</dbReference>
<dbReference type="InterPro" id="IPR036514">
    <property type="entry name" value="SGNH_hydro_sf"/>
</dbReference>
<dbReference type="InterPro" id="IPR023214">
    <property type="entry name" value="HAD_sf"/>
</dbReference>
<keyword evidence="2" id="KW-1185">Reference proteome</keyword>
<evidence type="ECO:0000313" key="1">
    <source>
        <dbReference type="EMBL" id="RCG30659.1"/>
    </source>
</evidence>
<reference evidence="1 2" key="1">
    <citation type="submission" date="2018-06" db="EMBL/GenBank/DDBJ databases">
        <title>Sphaerisporangium craniellae sp. nov., isolated from a marine sponge in the South China Sea.</title>
        <authorList>
            <person name="Li L."/>
        </authorList>
    </citation>
    <scope>NUCLEOTIDE SEQUENCE [LARGE SCALE GENOMIC DNA]</scope>
    <source>
        <strain evidence="1 2">CCTCC AA 208026</strain>
    </source>
</reference>
<dbReference type="NCBIfam" id="TIGR01686">
    <property type="entry name" value="FkbH"/>
    <property type="match status" value="1"/>
</dbReference>
<dbReference type="Gene3D" id="3.40.50.1110">
    <property type="entry name" value="SGNH hydrolase"/>
    <property type="match status" value="1"/>
</dbReference>
<protein>
    <submittedName>
        <fullName evidence="1">HAD-IIIC family phosphatase</fullName>
    </submittedName>
</protein>
<gene>
    <name evidence="1" type="ORF">DQ384_15380</name>
</gene>
<accession>A0A367FL92</accession>
<sequence length="696" mass="75106">MSVVELSDCVVLTHPIHLHRLTLRADLWRLCGPLLSRPLTAAEFAGDSLRPDTAAALFSMLRDRGFVVPEDADELEQAERAVTEGDGRARYLELDPVGPGDLTPGPGVTGQAGTPDGEGGLTPMRVMLVGGCVLQFAEDALVRRGARRGLSVTTRHLWPDDREPLAEQIGAWDPHLIVLQPSTQHFMSPLWDHGALEDEGRRRRQAAALGRLVASHIDDLAAAAGDRLVLVHNFAFPAISPFGRFDFRTPAGFRELVGGLNLRIDAAASAHGNVMVLDEQALAARHGAGRLFDDLYFPYGHHGGMPDLTVEQPNQTPGLSSLLAEEYLDCHVAHHRLGQIKCVVTDLDGTLWPGNAAETGFGWVDSDGTSRWLHMGVQQALALLGRRGILLATCGKGSAEVTLDLWRRNQGRLMISPDDFVTHRINWEDKSANILRICRDLQVAPESVLFLDDNHVERLEVRARAPGVRVLDVPVHDFRRALLSDPRCQTGSVTKESALRAVTTKAMLAREELASATDRRSFLRDLEVTMTVRPAVPADLPRVVELCGRTTQFNTMGSTLTGEEARASAATSAVWTLSVSDRIADYGLVGVVMLRGAEVAGMVVSCRVLGLDVALPFLVATLRAGGGDRPGTTGSIVETARNHPCRGIFTSAGFEPAGAGLFRLADPGRLPSLDDLPHRLDVQAGTAARVQEAAGA</sequence>
<dbReference type="Gene3D" id="3.40.50.1000">
    <property type="entry name" value="HAD superfamily/HAD-like"/>
    <property type="match status" value="1"/>
</dbReference>
<organism evidence="1 2">
    <name type="scientific">Sphaerisporangium album</name>
    <dbReference type="NCBI Taxonomy" id="509200"/>
    <lineage>
        <taxon>Bacteria</taxon>
        <taxon>Bacillati</taxon>
        <taxon>Actinomycetota</taxon>
        <taxon>Actinomycetes</taxon>
        <taxon>Streptosporangiales</taxon>
        <taxon>Streptosporangiaceae</taxon>
        <taxon>Sphaerisporangium</taxon>
    </lineage>
</organism>
<dbReference type="InterPro" id="IPR036412">
    <property type="entry name" value="HAD-like_sf"/>
</dbReference>
<dbReference type="EMBL" id="QOIL01000007">
    <property type="protein sequence ID" value="RCG30659.1"/>
    <property type="molecule type" value="Genomic_DNA"/>
</dbReference>
<dbReference type="AlphaFoldDB" id="A0A367FL92"/>
<proteinExistence type="predicted"/>
<comment type="caution">
    <text evidence="1">The sequence shown here is derived from an EMBL/GenBank/DDBJ whole genome shotgun (WGS) entry which is preliminary data.</text>
</comment>
<dbReference type="Proteomes" id="UP000253094">
    <property type="component" value="Unassembled WGS sequence"/>
</dbReference>